<name>A0A8J6AUA7_9EUKA</name>
<reference evidence="3" key="1">
    <citation type="submission" date="2021-05" db="EMBL/GenBank/DDBJ databases">
        <title>A free-living protist that lacks canonical eukaryotic 1 DNA replication and segregation systems.</title>
        <authorList>
            <person name="Salas-Leiva D.E."/>
            <person name="Tromer E.C."/>
            <person name="Curtis B.A."/>
            <person name="Jerlstrom-Hultqvist J."/>
            <person name="Kolisko M."/>
            <person name="Yi Z."/>
            <person name="Salas-Leiva J.S."/>
            <person name="Gallot-Lavallee L."/>
            <person name="Kops G.J.P.L."/>
            <person name="Archibald J.M."/>
            <person name="Simpson A.G.B."/>
            <person name="Roger A.J."/>
        </authorList>
    </citation>
    <scope>NUCLEOTIDE SEQUENCE</scope>
    <source>
        <strain evidence="3">BICM</strain>
    </source>
</reference>
<dbReference type="EMBL" id="JAHDYR010000035">
    <property type="protein sequence ID" value="KAG9392660.1"/>
    <property type="molecule type" value="Genomic_DNA"/>
</dbReference>
<comment type="caution">
    <text evidence="3">The sequence shown here is derived from an EMBL/GenBank/DDBJ whole genome shotgun (WGS) entry which is preliminary data.</text>
</comment>
<evidence type="ECO:0000313" key="4">
    <source>
        <dbReference type="Proteomes" id="UP000717585"/>
    </source>
</evidence>
<feature type="coiled-coil region" evidence="1">
    <location>
        <begin position="70"/>
        <end position="104"/>
    </location>
</feature>
<keyword evidence="1" id="KW-0175">Coiled coil</keyword>
<feature type="region of interest" description="Disordered" evidence="2">
    <location>
        <begin position="283"/>
        <end position="316"/>
    </location>
</feature>
<protein>
    <submittedName>
        <fullName evidence="3">Chromosome partition protein Smc</fullName>
    </submittedName>
</protein>
<dbReference type="Proteomes" id="UP000717585">
    <property type="component" value="Unassembled WGS sequence"/>
</dbReference>
<accession>A0A8J6AUA7</accession>
<dbReference type="AlphaFoldDB" id="A0A8J6AUA7"/>
<gene>
    <name evidence="3" type="ORF">J8273_6028</name>
</gene>
<organism evidence="3 4">
    <name type="scientific">Carpediemonas membranifera</name>
    <dbReference type="NCBI Taxonomy" id="201153"/>
    <lineage>
        <taxon>Eukaryota</taxon>
        <taxon>Metamonada</taxon>
        <taxon>Carpediemonas-like organisms</taxon>
        <taxon>Carpediemonas</taxon>
    </lineage>
</organism>
<evidence type="ECO:0000256" key="1">
    <source>
        <dbReference type="SAM" id="Coils"/>
    </source>
</evidence>
<sequence length="336" mass="38422">MATALIGDITFDQSEDPTSFVLRENEHLRSGLQRLKQDFEHNLGLLNDRDQRIEQLEARINDAAIVSSEIRIHQQESAQQKSKISALEAELTKVQDKLKSTSDELLQTKIILSDRDAKVAELVKQRDRFELEAVHAEKMNKTLEGRVKELIDREKRLEESARSANGKLEKADEARATEFQLRQVIGNLQNEIDDLHSDKKHAVESSHSLKRTLEGLQEDLWTIQRGRDKAEKKTAVAVSEAKGLRVMLANSQNQISLIRQKQTGLEIQVTDLEDQLSRAKNSAARYKRQRDDARARVGPVLAERDGGDRDSGRNMRRIDRVVRKLKEFDSEKYNAQ</sequence>
<evidence type="ECO:0000313" key="3">
    <source>
        <dbReference type="EMBL" id="KAG9392660.1"/>
    </source>
</evidence>
<evidence type="ECO:0000256" key="2">
    <source>
        <dbReference type="SAM" id="MobiDB-lite"/>
    </source>
</evidence>
<proteinExistence type="predicted"/>
<keyword evidence="4" id="KW-1185">Reference proteome</keyword>
<feature type="coiled-coil region" evidence="1">
    <location>
        <begin position="133"/>
        <end position="174"/>
    </location>
</feature>
<feature type="compositionally biased region" description="Basic and acidic residues" evidence="2">
    <location>
        <begin position="302"/>
        <end position="316"/>
    </location>
</feature>